<evidence type="ECO:0000313" key="14">
    <source>
        <dbReference type="Proteomes" id="UP000285301"/>
    </source>
</evidence>
<accession>A0A3S3QJ11</accession>
<feature type="domain" description="Ig-like" evidence="11">
    <location>
        <begin position="2"/>
        <end position="94"/>
    </location>
</feature>
<evidence type="ECO:0000256" key="10">
    <source>
        <dbReference type="SAM" id="Phobius"/>
    </source>
</evidence>
<feature type="domain" description="Ig-like" evidence="11">
    <location>
        <begin position="1633"/>
        <end position="1726"/>
    </location>
</feature>
<dbReference type="SUPFAM" id="SSF48726">
    <property type="entry name" value="Immunoglobulin"/>
    <property type="match status" value="17"/>
</dbReference>
<feature type="domain" description="Ig-like" evidence="11">
    <location>
        <begin position="1121"/>
        <end position="1211"/>
    </location>
</feature>
<evidence type="ECO:0000256" key="1">
    <source>
        <dbReference type="ARBA" id="ARBA00004167"/>
    </source>
</evidence>
<dbReference type="SMART" id="SM00408">
    <property type="entry name" value="IGc2"/>
    <property type="match status" value="18"/>
</dbReference>
<dbReference type="InterPro" id="IPR003598">
    <property type="entry name" value="Ig_sub2"/>
</dbReference>
<evidence type="ECO:0000256" key="4">
    <source>
        <dbReference type="ARBA" id="ARBA00022737"/>
    </source>
</evidence>
<keyword evidence="5" id="KW-0130">Cell adhesion</keyword>
<dbReference type="InterPro" id="IPR013098">
    <property type="entry name" value="Ig_I-set"/>
</dbReference>
<keyword evidence="14" id="KW-1185">Reference proteome</keyword>
<feature type="domain" description="Ig-like" evidence="11">
    <location>
        <begin position="111"/>
        <end position="177"/>
    </location>
</feature>
<evidence type="ECO:0000313" key="13">
    <source>
        <dbReference type="EMBL" id="RWS09548.1"/>
    </source>
</evidence>
<dbReference type="GO" id="GO:0098632">
    <property type="term" value="F:cell-cell adhesion mediator activity"/>
    <property type="evidence" value="ECO:0007669"/>
    <property type="project" value="TreeGrafter"/>
</dbReference>
<dbReference type="Proteomes" id="UP000285301">
    <property type="component" value="Unassembled WGS sequence"/>
</dbReference>
<keyword evidence="3" id="KW-0732">Signal</keyword>
<dbReference type="PANTHER" id="PTHR10075">
    <property type="entry name" value="BASIGIN RELATED"/>
    <property type="match status" value="1"/>
</dbReference>
<dbReference type="GO" id="GO:0030424">
    <property type="term" value="C:axon"/>
    <property type="evidence" value="ECO:0007669"/>
    <property type="project" value="TreeGrafter"/>
</dbReference>
<dbReference type="InterPro" id="IPR036116">
    <property type="entry name" value="FN3_sf"/>
</dbReference>
<evidence type="ECO:0000256" key="6">
    <source>
        <dbReference type="ARBA" id="ARBA00022989"/>
    </source>
</evidence>
<dbReference type="PANTHER" id="PTHR10075:SF100">
    <property type="entry name" value="FASCICLIN-2"/>
    <property type="match status" value="1"/>
</dbReference>
<evidence type="ECO:0000256" key="8">
    <source>
        <dbReference type="ARBA" id="ARBA00023157"/>
    </source>
</evidence>
<dbReference type="SMART" id="SM00409">
    <property type="entry name" value="IG"/>
    <property type="match status" value="18"/>
</dbReference>
<dbReference type="Pfam" id="PF00041">
    <property type="entry name" value="fn3"/>
    <property type="match status" value="3"/>
</dbReference>
<evidence type="ECO:0000256" key="9">
    <source>
        <dbReference type="ARBA" id="ARBA00023319"/>
    </source>
</evidence>
<feature type="domain" description="Ig-like" evidence="11">
    <location>
        <begin position="655"/>
        <end position="736"/>
    </location>
</feature>
<evidence type="ECO:0000256" key="5">
    <source>
        <dbReference type="ARBA" id="ARBA00022889"/>
    </source>
</evidence>
<evidence type="ECO:0000259" key="12">
    <source>
        <dbReference type="PROSITE" id="PS50853"/>
    </source>
</evidence>
<keyword evidence="4" id="KW-0677">Repeat</keyword>
<organism evidence="13 14">
    <name type="scientific">Dinothrombium tinctorium</name>
    <dbReference type="NCBI Taxonomy" id="1965070"/>
    <lineage>
        <taxon>Eukaryota</taxon>
        <taxon>Metazoa</taxon>
        <taxon>Ecdysozoa</taxon>
        <taxon>Arthropoda</taxon>
        <taxon>Chelicerata</taxon>
        <taxon>Arachnida</taxon>
        <taxon>Acari</taxon>
        <taxon>Acariformes</taxon>
        <taxon>Trombidiformes</taxon>
        <taxon>Prostigmata</taxon>
        <taxon>Anystina</taxon>
        <taxon>Parasitengona</taxon>
        <taxon>Trombidioidea</taxon>
        <taxon>Trombidiidae</taxon>
        <taxon>Dinothrombium</taxon>
    </lineage>
</organism>
<dbReference type="GO" id="GO:0007156">
    <property type="term" value="P:homophilic cell adhesion via plasma membrane adhesion molecules"/>
    <property type="evidence" value="ECO:0007669"/>
    <property type="project" value="TreeGrafter"/>
</dbReference>
<feature type="non-terminal residue" evidence="13">
    <location>
        <position position="2171"/>
    </location>
</feature>
<keyword evidence="9" id="KW-0393">Immunoglobulin domain</keyword>
<dbReference type="OrthoDB" id="5982258at2759"/>
<feature type="transmembrane region" description="Helical" evidence="10">
    <location>
        <begin position="2058"/>
        <end position="2081"/>
    </location>
</feature>
<sequence>PPNILRLFQTASLTEESRFTTLCSVTKGSDPLHFQWFKDDKLIETYSSNLSIESTSKMSTLIIERASKEASGNYTCRVKNLFGEDSYTVHLVVKIALKWLKEPNDITTTGGQEVTIECIADGFPHPKIKWIELKSGKLLSNDNFLKFYGISALDSGEYECIAENEVDTSLHKRIRVNVNVKPKLIPFPIVEPFKEGNSFRVFCTTQEGSSPIHFKWLKDGEPFHKRENTLIETTEAVSLINIEHLSQQDSGNYTCIASNSFGEDKQTISLLIKAPLRWLLEPKNSQAKVGEDIILECKATGSPLPKISWKRDGKLLEGVNDILTLNSITLKQKGTYECIAENGGDTYLKKVISIFIYELKAPKLLSLPIVSPLTEGSRFMTICTVSQGSEPLSFVWTKNGKNIKDSLSNIKIETSSVMSTIIFDSVNRQDAGNYTCIVSNAAGEDRKAFYLPIVVPIKWAKEPEDITVLMGKDVSLTCSADGVPYPLIKWIQLKTGNIVSESGFLQMKEVKSIDGGYYQCLAENSASKLNKTIKISVVADDPPQLQKISMLSSLSEGSRFVALCSVSKGTSPLFFNWSKNGKTINKHSVIIKTEPIMSTLSIDKVGRDDTGNYSCIVNNAYGEDSNTFPLIVKSTNEHFYLTFACLILYYFTLVPLHWRVEPQDSIVMEAGSLELNCEAEGLPLPTTKWMNSKTEALLTNSNKLKLSGISKKDEGNYECKAENGVEEPLRKVVKISVFDPPKIIPMPVLSPFKEGSSFWSLCGAQQGTTPLHFEWTKNGKVIDSESKNLKIETTEKTSTLSIKDVSLSDAGNYTCSASNSFGIDSQSVELVVKAPLRWLKQPQNLRLNIGDIGYLKCSVFGVPPPKISWKRNDKTIENNAETLTVKGSVENSGKYECIADNGIDVPLTKSVQVHIYEANKYFEVSAMFLWFLLFLFTKIVNASKAPKVLQMPPLSVINEGASFRLFCGVSEGSSPMYFKWIKDEKVLINDYEIETNERESLLRVSNAKISDAGNYTCEVKNGFGKDKQTAVLLVKAPLKWSKEPSDQRLNVGDRAILECEASGIPKPKIKWLKKGTPFSYSGIIKIEMISINDSGSYDCIVENDLSETLQKTVTIFVNDAPKIIPMPNLPPFLEGARFGATCMTQKGSEPLSFKWKKNGERLETLLPKIKIDSTDVVSLLTINTIDRQDAGNYSCIVTNSFGEDNYTINLSVRAPLKWSKEPKDIKVNYGASVYADCEADGFPIPRIKWVYLRSGKEFHGKRLIISEVTSSNSGEYQCIADDGFDSVLNKIISITVLDAPEIIPFPIQDLFNEGTKFRTICSVKKGTKPLFFEWKKNENLLKNFGEIKINTLDDYSVLTIDNLKSQDSGNYSCFDVVAKTNSNIILECDAFGVPTPAIQWIKYNENDKSSFNERRLTLNNVTPKDSGLYECIAKNEANEVLKKKIKVSICDAPRIAPSVNRTFEEGTDASIFCGVEIGSQPLYFRWLKDGNSISDLKSIKNIKLTHQSQISLLNIANIQLQNEGNYTCIVTNAFGTDSTTFTISVRLMPKWIKEPHDVISTIGSSVSIECDAIGSPKPVIYWQKLNSKENHIKSKILNIKNVKKSDSGKYECLVSNKEGDVLKKTISLTVSVPAKFEEKHTTIQAKRGESIELSCPAIGDQPLSVKWSKEGIELDKRGGENYEIFDHLSENGVNSELMIRTIQRQDGSVYKCTAKNEYGTDERTIKLIVIEVPGQPMHVRVKETWSRSVSIFWTSPFNGNSPISQYIVQYWIKQSTARRLHEFVVQSVHTAALIKDLKPGQSYELTVVAENEVGRGDASDTISFDTAAEEPSAPPVDVSAEARGSSTIKVTWKVPPKEHWNGNLLGFYIGFKVHGSQQPYSFRSFDAAGTTNLSYIYEFPITNLLRSTVYDIVVKAFNSAGSGPQSHRLRVKTLDGDLPSPGRLIISSNSQFAVTLKWNMKESNASTTYFTFHYQPENEEWQQISVPYNMISGVPNAAFKEAPHQITHTYTLNNLMSGKRYNVFLTASNNYGKSDPSNIVVATTDIGFGDLPYYLQPLFLIPILIAIMIIVTVLVITYAWVRKMKPHFEVTDNMNTLSVKQFTYSGTTQRYVDFDKSSKSSSGEPGNACSIDYSTLPIGAKADDQFLQKQWDRASIGSSIRKDMHIYDNPH</sequence>
<comment type="subcellular location">
    <subcellularLocation>
        <location evidence="1">Membrane</location>
        <topology evidence="1">Single-pass membrane protein</topology>
    </subcellularLocation>
</comment>
<keyword evidence="8" id="KW-1015">Disulfide bond</keyword>
<feature type="domain" description="Ig-like" evidence="11">
    <location>
        <begin position="1381"/>
        <end position="1448"/>
    </location>
</feature>
<dbReference type="SUPFAM" id="SSF49265">
    <property type="entry name" value="Fibronectin type III"/>
    <property type="match status" value="2"/>
</dbReference>
<keyword evidence="7 10" id="KW-0472">Membrane</keyword>
<dbReference type="EMBL" id="NCKU01002459">
    <property type="protein sequence ID" value="RWS09548.1"/>
    <property type="molecule type" value="Genomic_DNA"/>
</dbReference>
<feature type="domain" description="Ig-like" evidence="11">
    <location>
        <begin position="543"/>
        <end position="631"/>
    </location>
</feature>
<dbReference type="STRING" id="1965070.A0A3S3QJ11"/>
<keyword evidence="6 10" id="KW-1133">Transmembrane helix</keyword>
<dbReference type="Pfam" id="PF13927">
    <property type="entry name" value="Ig_3"/>
    <property type="match status" value="10"/>
</dbReference>
<feature type="domain" description="Ig-like" evidence="11">
    <location>
        <begin position="362"/>
        <end position="450"/>
    </location>
</feature>
<feature type="domain" description="Ig-like" evidence="11">
    <location>
        <begin position="1300"/>
        <end position="1373"/>
    </location>
</feature>
<evidence type="ECO:0000259" key="11">
    <source>
        <dbReference type="PROSITE" id="PS50835"/>
    </source>
</evidence>
<proteinExistence type="predicted"/>
<dbReference type="Pfam" id="PF07679">
    <property type="entry name" value="I-set"/>
    <property type="match status" value="9"/>
</dbReference>
<dbReference type="GO" id="GO:0005886">
    <property type="term" value="C:plasma membrane"/>
    <property type="evidence" value="ECO:0007669"/>
    <property type="project" value="TreeGrafter"/>
</dbReference>
<evidence type="ECO:0000256" key="7">
    <source>
        <dbReference type="ARBA" id="ARBA00023136"/>
    </source>
</evidence>
<feature type="domain" description="Ig-like" evidence="11">
    <location>
        <begin position="1549"/>
        <end position="1627"/>
    </location>
</feature>
<dbReference type="InterPro" id="IPR003599">
    <property type="entry name" value="Ig_sub"/>
</dbReference>
<feature type="domain" description="Ig-like" evidence="11">
    <location>
        <begin position="182"/>
        <end position="269"/>
    </location>
</feature>
<protein>
    <submittedName>
        <fullName evidence="13">Hemicentin-1-like protein</fullName>
    </submittedName>
</protein>
<feature type="domain" description="Ig-like" evidence="11">
    <location>
        <begin position="452"/>
        <end position="536"/>
    </location>
</feature>
<dbReference type="FunFam" id="2.60.40.10:FF:000333">
    <property type="entry name" value="Down syndrome cell adhesion molecule"/>
    <property type="match status" value="4"/>
</dbReference>
<evidence type="ECO:0000256" key="3">
    <source>
        <dbReference type="ARBA" id="ARBA00022729"/>
    </source>
</evidence>
<reference evidence="13 14" key="1">
    <citation type="journal article" date="2018" name="Gigascience">
        <title>Genomes of trombidid mites reveal novel predicted allergens and laterally-transferred genes associated with secondary metabolism.</title>
        <authorList>
            <person name="Dong X."/>
            <person name="Chaisiri K."/>
            <person name="Xia D."/>
            <person name="Armstrong S.D."/>
            <person name="Fang Y."/>
            <person name="Donnelly M.J."/>
            <person name="Kadowaki T."/>
            <person name="McGarry J.W."/>
            <person name="Darby A.C."/>
            <person name="Makepeace B.L."/>
        </authorList>
    </citation>
    <scope>NUCLEOTIDE SEQUENCE [LARGE SCALE GENOMIC DNA]</scope>
    <source>
        <strain evidence="13">UoL-WK</strain>
    </source>
</reference>
<feature type="domain" description="Ig-like" evidence="11">
    <location>
        <begin position="946"/>
        <end position="1033"/>
    </location>
</feature>
<feature type="domain" description="Ig-like" evidence="11">
    <location>
        <begin position="741"/>
        <end position="831"/>
    </location>
</feature>
<feature type="domain" description="Ig-like" evidence="11">
    <location>
        <begin position="1037"/>
        <end position="1114"/>
    </location>
</feature>
<feature type="domain" description="Fibronectin type-III" evidence="12">
    <location>
        <begin position="1940"/>
        <end position="2047"/>
    </location>
</feature>
<feature type="domain" description="Fibronectin type-III" evidence="12">
    <location>
        <begin position="1735"/>
        <end position="1829"/>
    </location>
</feature>
<feature type="domain" description="Ig-like" evidence="11">
    <location>
        <begin position="275"/>
        <end position="353"/>
    </location>
</feature>
<feature type="domain" description="Ig-like" evidence="11">
    <location>
        <begin position="835"/>
        <end position="908"/>
    </location>
</feature>
<feature type="domain" description="Ig-like" evidence="11">
    <location>
        <begin position="1215"/>
        <end position="1295"/>
    </location>
</feature>
<feature type="domain" description="Fibronectin type-III" evidence="12">
    <location>
        <begin position="1834"/>
        <end position="1936"/>
    </location>
</feature>
<dbReference type="InterPro" id="IPR003961">
    <property type="entry name" value="FN3_dom"/>
</dbReference>
<feature type="domain" description="Ig-like" evidence="11">
    <location>
        <begin position="1453"/>
        <end position="1544"/>
    </location>
</feature>
<dbReference type="PROSITE" id="PS50835">
    <property type="entry name" value="IG_LIKE"/>
    <property type="match status" value="19"/>
</dbReference>
<gene>
    <name evidence="13" type="ORF">B4U79_01585</name>
</gene>
<dbReference type="InterPro" id="IPR036179">
    <property type="entry name" value="Ig-like_dom_sf"/>
</dbReference>
<feature type="non-terminal residue" evidence="13">
    <location>
        <position position="1"/>
    </location>
</feature>
<dbReference type="FunFam" id="2.60.40.10:FF:000017">
    <property type="entry name" value="Down syndrome cell adhesion molecule b"/>
    <property type="match status" value="1"/>
</dbReference>
<dbReference type="CDD" id="cd00063">
    <property type="entry name" value="FN3"/>
    <property type="match status" value="3"/>
</dbReference>
<dbReference type="PROSITE" id="PS50853">
    <property type="entry name" value="FN3"/>
    <property type="match status" value="3"/>
</dbReference>
<name>A0A3S3QJ11_9ACAR</name>
<dbReference type="Gene3D" id="2.60.40.10">
    <property type="entry name" value="Immunoglobulins"/>
    <property type="match status" value="22"/>
</dbReference>
<dbReference type="SMART" id="SM00060">
    <property type="entry name" value="FN3"/>
    <property type="match status" value="3"/>
</dbReference>
<dbReference type="FunFam" id="2.60.40.10:FF:000028">
    <property type="entry name" value="Neuronal cell adhesion molecule"/>
    <property type="match status" value="1"/>
</dbReference>
<dbReference type="FunFam" id="2.60.40.10:FF:000719">
    <property type="entry name" value="nephrin isoform X1"/>
    <property type="match status" value="1"/>
</dbReference>
<keyword evidence="2 10" id="KW-0812">Transmembrane</keyword>
<dbReference type="GO" id="GO:0007411">
    <property type="term" value="P:axon guidance"/>
    <property type="evidence" value="ECO:0007669"/>
    <property type="project" value="TreeGrafter"/>
</dbReference>
<dbReference type="GO" id="GO:0070593">
    <property type="term" value="P:dendrite self-avoidance"/>
    <property type="evidence" value="ECO:0007669"/>
    <property type="project" value="TreeGrafter"/>
</dbReference>
<dbReference type="InterPro" id="IPR007110">
    <property type="entry name" value="Ig-like_dom"/>
</dbReference>
<evidence type="ECO:0000256" key="2">
    <source>
        <dbReference type="ARBA" id="ARBA00022692"/>
    </source>
</evidence>
<dbReference type="InterPro" id="IPR013783">
    <property type="entry name" value="Ig-like_fold"/>
</dbReference>
<comment type="caution">
    <text evidence="13">The sequence shown here is derived from an EMBL/GenBank/DDBJ whole genome shotgun (WGS) entry which is preliminary data.</text>
</comment>